<sequence length="60" mass="6954">MIGDWFAGALVCSRTRAMCARNAVLHVRQFRICVLPVFFDMLAFRNWNAVGNLNHIQVFR</sequence>
<organism evidence="1 2">
    <name type="scientific">Anatilimnocola aggregata</name>
    <dbReference type="NCBI Taxonomy" id="2528021"/>
    <lineage>
        <taxon>Bacteria</taxon>
        <taxon>Pseudomonadati</taxon>
        <taxon>Planctomycetota</taxon>
        <taxon>Planctomycetia</taxon>
        <taxon>Pirellulales</taxon>
        <taxon>Pirellulaceae</taxon>
        <taxon>Anatilimnocola</taxon>
    </lineage>
</organism>
<keyword evidence="2" id="KW-1185">Reference proteome</keyword>
<reference evidence="1 2" key="1">
    <citation type="submission" date="2019-02" db="EMBL/GenBank/DDBJ databases">
        <title>Deep-cultivation of Planctomycetes and their phenomic and genomic characterization uncovers novel biology.</title>
        <authorList>
            <person name="Wiegand S."/>
            <person name="Jogler M."/>
            <person name="Boedeker C."/>
            <person name="Pinto D."/>
            <person name="Vollmers J."/>
            <person name="Rivas-Marin E."/>
            <person name="Kohn T."/>
            <person name="Peeters S.H."/>
            <person name="Heuer A."/>
            <person name="Rast P."/>
            <person name="Oberbeckmann S."/>
            <person name="Bunk B."/>
            <person name="Jeske O."/>
            <person name="Meyerdierks A."/>
            <person name="Storesund J.E."/>
            <person name="Kallscheuer N."/>
            <person name="Luecker S."/>
            <person name="Lage O.M."/>
            <person name="Pohl T."/>
            <person name="Merkel B.J."/>
            <person name="Hornburger P."/>
            <person name="Mueller R.-W."/>
            <person name="Bruemmer F."/>
            <person name="Labrenz M."/>
            <person name="Spormann A.M."/>
            <person name="Op den Camp H."/>
            <person name="Overmann J."/>
            <person name="Amann R."/>
            <person name="Jetten M.S.M."/>
            <person name="Mascher T."/>
            <person name="Medema M.H."/>
            <person name="Devos D.P."/>
            <person name="Kaster A.-K."/>
            <person name="Ovreas L."/>
            <person name="Rohde M."/>
            <person name="Galperin M.Y."/>
            <person name="Jogler C."/>
        </authorList>
    </citation>
    <scope>NUCLEOTIDE SEQUENCE [LARGE SCALE GENOMIC DNA]</scope>
    <source>
        <strain evidence="1 2">ETA_A8</strain>
    </source>
</reference>
<dbReference type="KEGG" id="aagg:ETAA8_05280"/>
<dbReference type="Proteomes" id="UP000315017">
    <property type="component" value="Chromosome"/>
</dbReference>
<evidence type="ECO:0000313" key="2">
    <source>
        <dbReference type="Proteomes" id="UP000315017"/>
    </source>
</evidence>
<proteinExistence type="predicted"/>
<name>A0A517Y5J4_9BACT</name>
<dbReference type="AlphaFoldDB" id="A0A517Y5J4"/>
<dbReference type="EMBL" id="CP036274">
    <property type="protein sequence ID" value="QDU25460.1"/>
    <property type="molecule type" value="Genomic_DNA"/>
</dbReference>
<gene>
    <name evidence="1" type="ORF">ETAA8_05280</name>
</gene>
<evidence type="ECO:0000313" key="1">
    <source>
        <dbReference type="EMBL" id="QDU25460.1"/>
    </source>
</evidence>
<accession>A0A517Y5J4</accession>
<protein>
    <submittedName>
        <fullName evidence="1">Uncharacterized protein</fullName>
    </submittedName>
</protein>